<protein>
    <recommendedName>
        <fullName evidence="4">Transmembrane protein</fullName>
    </recommendedName>
</protein>
<feature type="transmembrane region" description="Helical" evidence="1">
    <location>
        <begin position="77"/>
        <end position="95"/>
    </location>
</feature>
<comment type="caution">
    <text evidence="2">The sequence shown here is derived from an EMBL/GenBank/DDBJ whole genome shotgun (WGS) entry which is preliminary data.</text>
</comment>
<keyword evidence="1" id="KW-1133">Transmembrane helix</keyword>
<evidence type="ECO:0000313" key="2">
    <source>
        <dbReference type="EMBL" id="EKT4439620.1"/>
    </source>
</evidence>
<feature type="transmembrane region" description="Helical" evidence="1">
    <location>
        <begin position="185"/>
        <end position="205"/>
    </location>
</feature>
<feature type="transmembrane region" description="Helical" evidence="1">
    <location>
        <begin position="272"/>
        <end position="289"/>
    </location>
</feature>
<organism evidence="2 3">
    <name type="scientific">Stenotrophomonas maltophilia</name>
    <name type="common">Pseudomonas maltophilia</name>
    <name type="synonym">Xanthomonas maltophilia</name>
    <dbReference type="NCBI Taxonomy" id="40324"/>
    <lineage>
        <taxon>Bacteria</taxon>
        <taxon>Pseudomonadati</taxon>
        <taxon>Pseudomonadota</taxon>
        <taxon>Gammaproteobacteria</taxon>
        <taxon>Lysobacterales</taxon>
        <taxon>Lysobacteraceae</taxon>
        <taxon>Stenotrophomonas</taxon>
        <taxon>Stenotrophomonas maltophilia group</taxon>
    </lineage>
</organism>
<dbReference type="AlphaFoldDB" id="A0AAI9FYA4"/>
<reference evidence="2" key="1">
    <citation type="submission" date="2022-07" db="EMBL/GenBank/DDBJ databases">
        <authorList>
            <consortium name="Clinical and Environmental Microbiology Branch: Whole genome sequencing antimicrobial resistance pathogens in the healthcare setting"/>
        </authorList>
    </citation>
    <scope>NUCLEOTIDE SEQUENCE</scope>
    <source>
        <strain evidence="2">Stenotrophomonas_maltophilia_2021CK-00905</strain>
    </source>
</reference>
<feature type="transmembrane region" description="Helical" evidence="1">
    <location>
        <begin position="301"/>
        <end position="320"/>
    </location>
</feature>
<gene>
    <name evidence="2" type="ORF">QEK83_000215</name>
</gene>
<keyword evidence="1" id="KW-0472">Membrane</keyword>
<keyword evidence="1" id="KW-0812">Transmembrane</keyword>
<accession>A0AAI9FYA4</accession>
<name>A0AAI9FYA4_STEMA</name>
<feature type="transmembrane region" description="Helical" evidence="1">
    <location>
        <begin position="397"/>
        <end position="416"/>
    </location>
</feature>
<dbReference type="RefSeq" id="WP_143568474.1">
    <property type="nucleotide sequence ID" value="NZ_JALBDZ010000001.1"/>
</dbReference>
<proteinExistence type="predicted"/>
<dbReference type="EMBL" id="ABLOMU010000002">
    <property type="protein sequence ID" value="EKT4439620.1"/>
    <property type="molecule type" value="Genomic_DNA"/>
</dbReference>
<feature type="transmembrane region" description="Helical" evidence="1">
    <location>
        <begin position="126"/>
        <end position="143"/>
    </location>
</feature>
<feature type="transmembrane region" description="Helical" evidence="1">
    <location>
        <begin position="149"/>
        <end position="178"/>
    </location>
</feature>
<feature type="transmembrane region" description="Helical" evidence="1">
    <location>
        <begin position="7"/>
        <end position="29"/>
    </location>
</feature>
<dbReference type="Proteomes" id="UP001214521">
    <property type="component" value="Unassembled WGS sequence"/>
</dbReference>
<evidence type="ECO:0000256" key="1">
    <source>
        <dbReference type="SAM" id="Phobius"/>
    </source>
</evidence>
<feature type="transmembrane region" description="Helical" evidence="1">
    <location>
        <begin position="234"/>
        <end position="260"/>
    </location>
</feature>
<sequence length="438" mass="48600">MKSSRSAIEWSLIAAGVVVIALTLHPAILGDAAVRYQTIEYWLGEGGGYSKFSMIQPALSMPLAWLANAVGIDPAHLVAYFNGLVFLVMGAAAYPELAQRYSPETGRTWLLLMMAASMFPHHLQHYYGEVLTSLCLLLGILWISHRSLIAVLLLALACVTTPALLVPFAAVAFVWLLVRRNPLPMLALLIAGAIFLGETLIKYGGFDSGYLSDGEHGFATVLPYSGRPGFSYPMFFGVLSLLMSFGKGLVFYIPALVLVLSRRVREMLQLDARATWIALAALALPILFYSKWWAWYGGAFWGPRFFLYLCAPACLFIALAMQDRAVAWPRRLLVTAILVLSAWVAVDGYLYGQEQMDACWADNYSEEYLCWYVPEFSALWRPFVTGSFWHMMSNVRWPYAAWNLLVVGYLLARELIGSLGRDPAPRPLSVAAKNSALP</sequence>
<feature type="transmembrane region" description="Helical" evidence="1">
    <location>
        <begin position="332"/>
        <end position="351"/>
    </location>
</feature>
<evidence type="ECO:0000313" key="3">
    <source>
        <dbReference type="Proteomes" id="UP001214521"/>
    </source>
</evidence>
<evidence type="ECO:0008006" key="4">
    <source>
        <dbReference type="Google" id="ProtNLM"/>
    </source>
</evidence>